<feature type="chain" id="PRO_5030160668" evidence="2">
    <location>
        <begin position="22"/>
        <end position="344"/>
    </location>
</feature>
<reference evidence="3" key="1">
    <citation type="submission" date="2021-01" db="EMBL/GenBank/DDBJ databases">
        <authorList>
            <person name="Corre E."/>
            <person name="Pelletier E."/>
            <person name="Niang G."/>
            <person name="Scheremetjew M."/>
            <person name="Finn R."/>
            <person name="Kale V."/>
            <person name="Holt S."/>
            <person name="Cochrane G."/>
            <person name="Meng A."/>
            <person name="Brown T."/>
            <person name="Cohen L."/>
        </authorList>
    </citation>
    <scope>NUCLEOTIDE SEQUENCE</scope>
    <source>
        <strain evidence="3">RCC3387</strain>
    </source>
</reference>
<sequence length="344" mass="36250">MAVVPLLVAALALGACGRAAGSLDSLRDLHSQYYNIFKTGNRNAASHLWASYILNRSSTMQAHTLEHIFRGFCAVSGSVIPDDARTMYKTTLPRVGGGTVTGVVRHCCWPCICDMNEHVRVDTKTVSTADGPHLLNVLVIGDPCLRPDELDKSFEDPFSGQAESLRLAASEVNCVRGKLSGALFSDHGHPIIGVFFTDPESLELAAASSQAPISQAQAADDPTFGYGDMCLMRKQQGYNSGMGLIFHLVASISPIPNSPALPLPRSALPLPTALAEKVEAAPDVRAPFGRSAVAANPEYANVAVASIVSGAVLAGVALLALSRRRGAARPGHSSQVLQAQADVE</sequence>
<dbReference type="AlphaFoldDB" id="A0A6V0K7G6"/>
<protein>
    <submittedName>
        <fullName evidence="3">Uncharacterized protein</fullName>
    </submittedName>
</protein>
<evidence type="ECO:0000256" key="1">
    <source>
        <dbReference type="SAM" id="Phobius"/>
    </source>
</evidence>
<gene>
    <name evidence="3" type="ORF">BRAN1462_LOCUS57509</name>
</gene>
<keyword evidence="2" id="KW-0732">Signal</keyword>
<accession>A0A6V0K7G6</accession>
<keyword evidence="1" id="KW-1133">Transmembrane helix</keyword>
<evidence type="ECO:0000313" key="3">
    <source>
        <dbReference type="EMBL" id="CAD9639687.1"/>
    </source>
</evidence>
<keyword evidence="1" id="KW-0812">Transmembrane</keyword>
<keyword evidence="1" id="KW-0472">Membrane</keyword>
<name>A0A6V0K7G6_9DINO</name>
<organism evidence="3">
    <name type="scientific">Zooxanthella nutricula</name>
    <dbReference type="NCBI Taxonomy" id="1333877"/>
    <lineage>
        <taxon>Eukaryota</taxon>
        <taxon>Sar</taxon>
        <taxon>Alveolata</taxon>
        <taxon>Dinophyceae</taxon>
        <taxon>Peridiniales</taxon>
        <taxon>Peridiniales incertae sedis</taxon>
        <taxon>Zooxanthella</taxon>
    </lineage>
</organism>
<feature type="transmembrane region" description="Helical" evidence="1">
    <location>
        <begin position="299"/>
        <end position="321"/>
    </location>
</feature>
<dbReference type="EMBL" id="HBGW01090592">
    <property type="protein sequence ID" value="CAD9639687.1"/>
    <property type="molecule type" value="Transcribed_RNA"/>
</dbReference>
<feature type="signal peptide" evidence="2">
    <location>
        <begin position="1"/>
        <end position="21"/>
    </location>
</feature>
<proteinExistence type="predicted"/>
<evidence type="ECO:0000256" key="2">
    <source>
        <dbReference type="SAM" id="SignalP"/>
    </source>
</evidence>